<dbReference type="InterPro" id="IPR036909">
    <property type="entry name" value="Cyt_c-like_dom_sf"/>
</dbReference>
<dbReference type="SUPFAM" id="SSF46626">
    <property type="entry name" value="Cytochrome c"/>
    <property type="match status" value="1"/>
</dbReference>
<dbReference type="PANTHER" id="PTHR40394">
    <property type="entry name" value="LIPOPROTEIN-RELATED"/>
    <property type="match status" value="1"/>
</dbReference>
<evidence type="ECO:0000313" key="9">
    <source>
        <dbReference type="Proteomes" id="UP000177690"/>
    </source>
</evidence>
<dbReference type="Pfam" id="PF13442">
    <property type="entry name" value="Cytochrome_CBB3"/>
    <property type="match status" value="1"/>
</dbReference>
<reference evidence="8 9" key="1">
    <citation type="journal article" date="2016" name="Nat. Commun.">
        <title>Thousands of microbial genomes shed light on interconnected biogeochemical processes in an aquifer system.</title>
        <authorList>
            <person name="Anantharaman K."/>
            <person name="Brown C.T."/>
            <person name="Hug L.A."/>
            <person name="Sharon I."/>
            <person name="Castelle C.J."/>
            <person name="Probst A.J."/>
            <person name="Thomas B.C."/>
            <person name="Singh A."/>
            <person name="Wilkins M.J."/>
            <person name="Karaoz U."/>
            <person name="Brodie E.L."/>
            <person name="Williams K.H."/>
            <person name="Hubbard S.S."/>
            <person name="Banfield J.F."/>
        </authorList>
    </citation>
    <scope>NUCLEOTIDE SEQUENCE [LARGE SCALE GENOMIC DNA]</scope>
</reference>
<comment type="caution">
    <text evidence="8">The sequence shown here is derived from an EMBL/GenBank/DDBJ whole genome shotgun (WGS) entry which is preliminary data.</text>
</comment>
<dbReference type="Proteomes" id="UP000177690">
    <property type="component" value="Unassembled WGS sequence"/>
</dbReference>
<name>A0A1G1ZSD7_9BACT</name>
<dbReference type="PROSITE" id="PS51007">
    <property type="entry name" value="CYTC"/>
    <property type="match status" value="1"/>
</dbReference>
<feature type="domain" description="Cytochrome c" evidence="7">
    <location>
        <begin position="60"/>
        <end position="145"/>
    </location>
</feature>
<keyword evidence="2 4" id="KW-0479">Metal-binding</keyword>
<feature type="compositionally biased region" description="Polar residues" evidence="5">
    <location>
        <begin position="301"/>
        <end position="313"/>
    </location>
</feature>
<dbReference type="STRING" id="1798409.A3I24_00025"/>
<dbReference type="GO" id="GO:0020037">
    <property type="term" value="F:heme binding"/>
    <property type="evidence" value="ECO:0007669"/>
    <property type="project" value="InterPro"/>
</dbReference>
<accession>A0A1G1ZSD7</accession>
<gene>
    <name evidence="8" type="ORF">A3I24_00025</name>
</gene>
<evidence type="ECO:0000256" key="3">
    <source>
        <dbReference type="ARBA" id="ARBA00023004"/>
    </source>
</evidence>
<keyword evidence="6" id="KW-0472">Membrane</keyword>
<dbReference type="InterPro" id="IPR009056">
    <property type="entry name" value="Cyt_c-like_dom"/>
</dbReference>
<evidence type="ECO:0000256" key="2">
    <source>
        <dbReference type="ARBA" id="ARBA00022723"/>
    </source>
</evidence>
<keyword evidence="6" id="KW-1133">Transmembrane helix</keyword>
<proteinExistence type="predicted"/>
<keyword evidence="3 4" id="KW-0408">Iron</keyword>
<dbReference type="Gene3D" id="1.10.760.10">
    <property type="entry name" value="Cytochrome c-like domain"/>
    <property type="match status" value="1"/>
</dbReference>
<keyword evidence="1 4" id="KW-0349">Heme</keyword>
<evidence type="ECO:0000313" key="8">
    <source>
        <dbReference type="EMBL" id="OGY67474.1"/>
    </source>
</evidence>
<evidence type="ECO:0000259" key="7">
    <source>
        <dbReference type="PROSITE" id="PS51007"/>
    </source>
</evidence>
<dbReference type="GO" id="GO:0046872">
    <property type="term" value="F:metal ion binding"/>
    <property type="evidence" value="ECO:0007669"/>
    <property type="project" value="UniProtKB-KW"/>
</dbReference>
<sequence>MKHLKRVKFAGFMILVVFSLLGLLKLIKFSELRAESAAQDSWKAPERAAKKKNPIIRDDAVLSAGKRLYIKNCIECHGSAGRGDGSNVKNLEKFPGDFSDAEVAAQTDGELFWKITEGRKPMPSFKNDLAEEERWKIIHYLRTFVPPRAEEIRLIIDRAVTPVLDLHHGFISENLDEIKKAGTKLVEALKQSPDSQAFPPELDKQLKALDEAAIRLKAASDFAAAKADFAKVSRIVADWIDYYSYRAKDDLLIVTYHKDKVEEDEIWVQREDYINNPYHQPGKDLYSAKRSVRKVSIKPPDSSSKQDNGGSSK</sequence>
<protein>
    <recommendedName>
        <fullName evidence="7">Cytochrome c domain-containing protein</fullName>
    </recommendedName>
</protein>
<evidence type="ECO:0000256" key="4">
    <source>
        <dbReference type="PROSITE-ProRule" id="PRU00433"/>
    </source>
</evidence>
<dbReference type="PANTHER" id="PTHR40394:SF2">
    <property type="entry name" value="QUINOL:CYTOCHROME C OXIDOREDUCTASE MEMBRANE PROTEIN"/>
    <property type="match status" value="1"/>
</dbReference>
<dbReference type="AlphaFoldDB" id="A0A1G1ZSD7"/>
<feature type="region of interest" description="Disordered" evidence="5">
    <location>
        <begin position="276"/>
        <end position="313"/>
    </location>
</feature>
<feature type="transmembrane region" description="Helical" evidence="6">
    <location>
        <begin position="7"/>
        <end position="27"/>
    </location>
</feature>
<evidence type="ECO:0000256" key="5">
    <source>
        <dbReference type="SAM" id="MobiDB-lite"/>
    </source>
</evidence>
<dbReference type="GO" id="GO:0009055">
    <property type="term" value="F:electron transfer activity"/>
    <property type="evidence" value="ECO:0007669"/>
    <property type="project" value="InterPro"/>
</dbReference>
<evidence type="ECO:0000256" key="6">
    <source>
        <dbReference type="SAM" id="Phobius"/>
    </source>
</evidence>
<evidence type="ECO:0000256" key="1">
    <source>
        <dbReference type="ARBA" id="ARBA00022617"/>
    </source>
</evidence>
<organism evidence="8 9">
    <name type="scientific">Candidatus Harrisonbacteria bacterium RIFCSPLOWO2_02_FULL_41_13b</name>
    <dbReference type="NCBI Taxonomy" id="1798409"/>
    <lineage>
        <taxon>Bacteria</taxon>
        <taxon>Candidatus Harrisoniibacteriota</taxon>
    </lineage>
</organism>
<keyword evidence="6" id="KW-0812">Transmembrane</keyword>
<dbReference type="EMBL" id="MHJL01000021">
    <property type="protein sequence ID" value="OGY67474.1"/>
    <property type="molecule type" value="Genomic_DNA"/>
</dbReference>